<dbReference type="InterPro" id="IPR036464">
    <property type="entry name" value="Rubisco_LSMT_subst-bd_sf"/>
</dbReference>
<keyword evidence="2" id="KW-0963">Cytoplasm</keyword>
<dbReference type="SUPFAM" id="SSF81822">
    <property type="entry name" value="RuBisCo LSMT C-terminal, substrate-binding domain"/>
    <property type="match status" value="1"/>
</dbReference>
<dbReference type="InterPro" id="IPR044428">
    <property type="entry name" value="SETD3_SET"/>
</dbReference>
<dbReference type="PROSITE" id="PS51565">
    <property type="entry name" value="SAM_MT85_SETD3"/>
    <property type="match status" value="1"/>
</dbReference>
<keyword evidence="4 7" id="KW-0808">Transferase</keyword>
<keyword evidence="6" id="KW-0009">Actin-binding</keyword>
<dbReference type="GO" id="GO:0003779">
    <property type="term" value="F:actin binding"/>
    <property type="evidence" value="ECO:0007669"/>
    <property type="project" value="UniProtKB-KW"/>
</dbReference>
<evidence type="ECO:0000256" key="2">
    <source>
        <dbReference type="ARBA" id="ARBA00022490"/>
    </source>
</evidence>
<comment type="similarity">
    <text evidence="7">Belongs to the class V-like SAM-binding methyltransferase superfamily. SETD3 actin-histidine methyltransferase family.</text>
</comment>
<dbReference type="EMBL" id="JBDJPC010000003">
    <property type="protein sequence ID" value="KAL1510056.1"/>
    <property type="molecule type" value="Genomic_DNA"/>
</dbReference>
<dbReference type="GO" id="GO:0032259">
    <property type="term" value="P:methylation"/>
    <property type="evidence" value="ECO:0007669"/>
    <property type="project" value="UniProtKB-KW"/>
</dbReference>
<dbReference type="InterPro" id="IPR015353">
    <property type="entry name" value="Rubisco_LSMT_subst-bd"/>
</dbReference>
<comment type="subcellular location">
    <subcellularLocation>
        <location evidence="1">Cytoplasm</location>
    </subcellularLocation>
</comment>
<evidence type="ECO:0000256" key="3">
    <source>
        <dbReference type="ARBA" id="ARBA00022603"/>
    </source>
</evidence>
<dbReference type="Pfam" id="PF09273">
    <property type="entry name" value="Rubis-subs-bind"/>
    <property type="match status" value="1"/>
</dbReference>
<dbReference type="Gene3D" id="3.90.1420.10">
    <property type="entry name" value="Rubisco LSMT, substrate-binding domain"/>
    <property type="match status" value="1"/>
</dbReference>
<evidence type="ECO:0000256" key="4">
    <source>
        <dbReference type="ARBA" id="ARBA00022679"/>
    </source>
</evidence>
<protein>
    <recommendedName>
        <fullName evidence="7">protein-histidine N-methyltransferase</fullName>
        <ecNumber evidence="7">2.1.1.85</ecNumber>
    </recommendedName>
</protein>
<comment type="catalytic activity">
    <reaction evidence="7">
        <text>L-histidyl-[protein] + S-adenosyl-L-methionine = N(tele)-methyl-L-histidyl-[protein] + S-adenosyl-L-homocysteine + H(+)</text>
        <dbReference type="Rhea" id="RHEA:19369"/>
        <dbReference type="Rhea" id="RHEA-COMP:9745"/>
        <dbReference type="Rhea" id="RHEA-COMP:11600"/>
        <dbReference type="ChEBI" id="CHEBI:15378"/>
        <dbReference type="ChEBI" id="CHEBI:16367"/>
        <dbReference type="ChEBI" id="CHEBI:29979"/>
        <dbReference type="ChEBI" id="CHEBI:57856"/>
        <dbReference type="ChEBI" id="CHEBI:59789"/>
        <dbReference type="EC" id="2.1.1.85"/>
    </reaction>
</comment>
<accession>A0ABD1F6U4</accession>
<dbReference type="InterPro" id="IPR046341">
    <property type="entry name" value="SET_dom_sf"/>
</dbReference>
<dbReference type="InterPro" id="IPR001214">
    <property type="entry name" value="SET_dom"/>
</dbReference>
<dbReference type="EC" id="2.1.1.85" evidence="7"/>
<dbReference type="Proteomes" id="UP001566132">
    <property type="component" value="Unassembled WGS sequence"/>
</dbReference>
<keyword evidence="10" id="KW-1185">Reference proteome</keyword>
<dbReference type="InterPro" id="IPR025785">
    <property type="entry name" value="SETD3"/>
</dbReference>
<evidence type="ECO:0000256" key="1">
    <source>
        <dbReference type="ARBA" id="ARBA00004496"/>
    </source>
</evidence>
<dbReference type="InterPro" id="IPR050600">
    <property type="entry name" value="SETD3_SETD6_MTase"/>
</dbReference>
<evidence type="ECO:0000313" key="10">
    <source>
        <dbReference type="Proteomes" id="UP001566132"/>
    </source>
</evidence>
<keyword evidence="5 7" id="KW-0949">S-adenosyl-L-methionine</keyword>
<evidence type="ECO:0000256" key="7">
    <source>
        <dbReference type="PROSITE-ProRule" id="PRU00898"/>
    </source>
</evidence>
<dbReference type="AlphaFoldDB" id="A0ABD1F6U4"/>
<dbReference type="Pfam" id="PF00856">
    <property type="entry name" value="SET"/>
    <property type="match status" value="1"/>
</dbReference>
<dbReference type="Gene3D" id="3.90.1410.10">
    <property type="entry name" value="set domain protein methyltransferase, domain 1"/>
    <property type="match status" value="1"/>
</dbReference>
<evidence type="ECO:0000256" key="5">
    <source>
        <dbReference type="ARBA" id="ARBA00022691"/>
    </source>
</evidence>
<organism evidence="9 10">
    <name type="scientific">Hypothenemus hampei</name>
    <name type="common">Coffee berry borer</name>
    <dbReference type="NCBI Taxonomy" id="57062"/>
    <lineage>
        <taxon>Eukaryota</taxon>
        <taxon>Metazoa</taxon>
        <taxon>Ecdysozoa</taxon>
        <taxon>Arthropoda</taxon>
        <taxon>Hexapoda</taxon>
        <taxon>Insecta</taxon>
        <taxon>Pterygota</taxon>
        <taxon>Neoptera</taxon>
        <taxon>Endopterygota</taxon>
        <taxon>Coleoptera</taxon>
        <taxon>Polyphaga</taxon>
        <taxon>Cucujiformia</taxon>
        <taxon>Curculionidae</taxon>
        <taxon>Scolytinae</taxon>
        <taxon>Hypothenemus</taxon>
    </lineage>
</organism>
<dbReference type="PROSITE" id="PS50280">
    <property type="entry name" value="SET"/>
    <property type="match status" value="1"/>
</dbReference>
<keyword evidence="3 7" id="KW-0489">Methyltransferase</keyword>
<gene>
    <name evidence="9" type="ORF">ABEB36_004712</name>
</gene>
<evidence type="ECO:0000256" key="6">
    <source>
        <dbReference type="ARBA" id="ARBA00023203"/>
    </source>
</evidence>
<name>A0ABD1F6U4_HYPHA</name>
<dbReference type="PANTHER" id="PTHR13271">
    <property type="entry name" value="UNCHARACTERIZED PUTATIVE METHYLTRANSFERASE"/>
    <property type="match status" value="1"/>
</dbReference>
<dbReference type="CDD" id="cd19176">
    <property type="entry name" value="SET_SETD3"/>
    <property type="match status" value="1"/>
</dbReference>
<proteinExistence type="inferred from homology"/>
<dbReference type="GO" id="GO:0018064">
    <property type="term" value="F:protein-L-histidine N-tele-methyltransferase activity"/>
    <property type="evidence" value="ECO:0007669"/>
    <property type="project" value="UniProtKB-EC"/>
</dbReference>
<evidence type="ECO:0000313" key="9">
    <source>
        <dbReference type="EMBL" id="KAL1510056.1"/>
    </source>
</evidence>
<sequence length="488" mass="56460">MGKKQKKPKSLNEEKELAETVDNLLAITTLPIQNNIVQALECQKKISSLLVRTQFLEDKLLKKQNKFSKNDSKTVHPDKTTIDTFLKWLKEHGAELNGCSVAHFEGYDLGIKAEQDIPQSSLVIVVPRELMISVETAQKGVAEDLIEKVEILKSMPNVLLAIGLLIEKFTDNSFWKPYIDVLPKTYHTVLYFTINELEELKGSPTLEVALKQIKSIARQYAYFHRLFNRSENSVNQLMRGRFTFNEYCWAVSTVMTRQNMIPSSDGSAMINALIPLWDLCNHSNGTISTAYNPELNRSECLAFKDFKANEQLFIFYGARTNADFFIHNGFVYEENENDTYWIRLGISKSDPLEEQRRKLLEKLKIFHLSEFPIKAQSFPVNECLLGFLRIFQMDSDQLNHWINSDRTADLLHWECALDTSLEIKVWTFLKTRLSLLLASYKTKLEEDEKLLLHGQNLSENTKLAIRMRITEKRLLRGCLEYVEQMVKK</sequence>
<dbReference type="GO" id="GO:0005737">
    <property type="term" value="C:cytoplasm"/>
    <property type="evidence" value="ECO:0007669"/>
    <property type="project" value="UniProtKB-SubCell"/>
</dbReference>
<dbReference type="PANTHER" id="PTHR13271:SF47">
    <property type="entry name" value="ACTIN-HISTIDINE N-METHYLTRANSFERASE"/>
    <property type="match status" value="1"/>
</dbReference>
<dbReference type="SUPFAM" id="SSF82199">
    <property type="entry name" value="SET domain"/>
    <property type="match status" value="1"/>
</dbReference>
<feature type="domain" description="SET" evidence="8">
    <location>
        <begin position="97"/>
        <end position="317"/>
    </location>
</feature>
<evidence type="ECO:0000259" key="8">
    <source>
        <dbReference type="PROSITE" id="PS50280"/>
    </source>
</evidence>
<reference evidence="9 10" key="1">
    <citation type="submission" date="2024-05" db="EMBL/GenBank/DDBJ databases">
        <title>Genetic variation in Jamaican populations of the coffee berry borer (Hypothenemus hampei).</title>
        <authorList>
            <person name="Errbii M."/>
            <person name="Myrie A."/>
        </authorList>
    </citation>
    <scope>NUCLEOTIDE SEQUENCE [LARGE SCALE GENOMIC DNA]</scope>
    <source>
        <strain evidence="9">JA-Hopewell-2020-01-JO</strain>
        <tissue evidence="9">Whole body</tissue>
    </source>
</reference>
<comment type="caution">
    <text evidence="9">The sequence shown here is derived from an EMBL/GenBank/DDBJ whole genome shotgun (WGS) entry which is preliminary data.</text>
</comment>